<dbReference type="RefSeq" id="XP_033670208.1">
    <property type="nucleotide sequence ID" value="XM_033805440.1"/>
</dbReference>
<organism evidence="2 3">
    <name type="scientific">Zasmidium cellare ATCC 36951</name>
    <dbReference type="NCBI Taxonomy" id="1080233"/>
    <lineage>
        <taxon>Eukaryota</taxon>
        <taxon>Fungi</taxon>
        <taxon>Dikarya</taxon>
        <taxon>Ascomycota</taxon>
        <taxon>Pezizomycotina</taxon>
        <taxon>Dothideomycetes</taxon>
        <taxon>Dothideomycetidae</taxon>
        <taxon>Mycosphaerellales</taxon>
        <taxon>Mycosphaerellaceae</taxon>
        <taxon>Zasmidium</taxon>
    </lineage>
</organism>
<dbReference type="EMBL" id="ML993588">
    <property type="protein sequence ID" value="KAF2169319.1"/>
    <property type="molecule type" value="Genomic_DNA"/>
</dbReference>
<feature type="compositionally biased region" description="Pro residues" evidence="1">
    <location>
        <begin position="272"/>
        <end position="285"/>
    </location>
</feature>
<feature type="compositionally biased region" description="Basic and acidic residues" evidence="1">
    <location>
        <begin position="196"/>
        <end position="214"/>
    </location>
</feature>
<dbReference type="AlphaFoldDB" id="A0A6A6CU49"/>
<feature type="compositionally biased region" description="Basic residues" evidence="1">
    <location>
        <begin position="149"/>
        <end position="161"/>
    </location>
</feature>
<gene>
    <name evidence="2" type="ORF">M409DRAFT_20544</name>
</gene>
<feature type="region of interest" description="Disordered" evidence="1">
    <location>
        <begin position="717"/>
        <end position="792"/>
    </location>
</feature>
<protein>
    <submittedName>
        <fullName evidence="2">Uncharacterized protein</fullName>
    </submittedName>
</protein>
<proteinExistence type="predicted"/>
<dbReference type="OrthoDB" id="5596422at2759"/>
<evidence type="ECO:0000256" key="1">
    <source>
        <dbReference type="SAM" id="MobiDB-lite"/>
    </source>
</evidence>
<feature type="compositionally biased region" description="Polar residues" evidence="1">
    <location>
        <begin position="223"/>
        <end position="237"/>
    </location>
</feature>
<feature type="region of interest" description="Disordered" evidence="1">
    <location>
        <begin position="36"/>
        <end position="81"/>
    </location>
</feature>
<feature type="region of interest" description="Disordered" evidence="1">
    <location>
        <begin position="1"/>
        <end position="24"/>
    </location>
</feature>
<dbReference type="Proteomes" id="UP000799537">
    <property type="component" value="Unassembled WGS sequence"/>
</dbReference>
<feature type="region of interest" description="Disordered" evidence="1">
    <location>
        <begin position="103"/>
        <end position="289"/>
    </location>
</feature>
<evidence type="ECO:0000313" key="3">
    <source>
        <dbReference type="Proteomes" id="UP000799537"/>
    </source>
</evidence>
<feature type="compositionally biased region" description="Low complexity" evidence="1">
    <location>
        <begin position="168"/>
        <end position="179"/>
    </location>
</feature>
<accession>A0A6A6CU49</accession>
<dbReference type="GeneID" id="54558712"/>
<feature type="compositionally biased region" description="Low complexity" evidence="1">
    <location>
        <begin position="777"/>
        <end position="792"/>
    </location>
</feature>
<sequence>MSPRADPGLYIRDGSTPPGNLSGALGMRHWQHSALNHSPPFAMLSPNSKPSLARQRDHSACRRTDSPLKVRKTRENLKQTSSISADVAPPCVHSGNDGSCLSPGCGSPPVPPPPMSSSITSPVPFDSGTTLTANPNDDRPTAISTPGKMLRHKSVSRRMLSKVKEGISNRSRSSHSVRNTEPEPGLIRRISNRRKQSSEEQHRLRSFEVSRDSIESQDVDVDTSASQRSFTDSSISTDELMASGTLMTPPSMASNSRPIPDHQFSDRLLSPSPTPHSPTPDPTPRPHSRYMSLAVDKDITDVQATVPYMDLKISLDRDSVNVGLARDVWVSIEATVRTKSVEANSSSTYSSTLRSRPLDAIIVIDQSVSTTAGSVAHQCIVELCSRQDIPGDKLAVLFARQQSNAAGCEYALLHALMPPSTALVLERLGLVPSTTGDDPTDGILEHQFQPMQQLFGAFLNQGLQHENVHVFVVSRAPSSLVQSIGSMVNWPVHTLKIELGADENASNVVPARYNWALDFRGTADFNADLIDNMFRDLRHGCSLGSVTSLRLCFKPLERCRILEVIGQKAVKDLRFGQRTSLFLKVHVPRLQQASESAVAEKMSDSDSLFVELESMLGTLESNFLHVEARYRHTALPTENVVTVREICTIKRPKTDSRWSIVGDATTFAMQSGVHTKLAHFLATYYAPNRALKMIDRWTLQQSTAAAAVQQVRRFLEGHSKKDSQQEEESWTATSSSGDKPSVVITDIDTMTNSSTQISSTSQLHQPPTTLPTPLPPTTTTTPKLPTSPSTTTILTAPKTTTALTPSLASSEEDSARQLWHHLRRNSQSASQMLQLSSPEQLEASDESGMVRMLRQRALVNKRSVGAETLRGWRWEGSVSGGGEAPWL</sequence>
<reference evidence="2" key="1">
    <citation type="journal article" date="2020" name="Stud. Mycol.">
        <title>101 Dothideomycetes genomes: a test case for predicting lifestyles and emergence of pathogens.</title>
        <authorList>
            <person name="Haridas S."/>
            <person name="Albert R."/>
            <person name="Binder M."/>
            <person name="Bloem J."/>
            <person name="Labutti K."/>
            <person name="Salamov A."/>
            <person name="Andreopoulos B."/>
            <person name="Baker S."/>
            <person name="Barry K."/>
            <person name="Bills G."/>
            <person name="Bluhm B."/>
            <person name="Cannon C."/>
            <person name="Castanera R."/>
            <person name="Culley D."/>
            <person name="Daum C."/>
            <person name="Ezra D."/>
            <person name="Gonzalez J."/>
            <person name="Henrissat B."/>
            <person name="Kuo A."/>
            <person name="Liang C."/>
            <person name="Lipzen A."/>
            <person name="Lutzoni F."/>
            <person name="Magnuson J."/>
            <person name="Mondo S."/>
            <person name="Nolan M."/>
            <person name="Ohm R."/>
            <person name="Pangilinan J."/>
            <person name="Park H.-J."/>
            <person name="Ramirez L."/>
            <person name="Alfaro M."/>
            <person name="Sun H."/>
            <person name="Tritt A."/>
            <person name="Yoshinaga Y."/>
            <person name="Zwiers L.-H."/>
            <person name="Turgeon B."/>
            <person name="Goodwin S."/>
            <person name="Spatafora J."/>
            <person name="Crous P."/>
            <person name="Grigoriev I."/>
        </authorList>
    </citation>
    <scope>NUCLEOTIDE SEQUENCE</scope>
    <source>
        <strain evidence="2">ATCC 36951</strain>
    </source>
</reference>
<feature type="compositionally biased region" description="Basic and acidic residues" evidence="1">
    <location>
        <begin position="54"/>
        <end position="77"/>
    </location>
</feature>
<feature type="compositionally biased region" description="Polar residues" evidence="1">
    <location>
        <begin position="245"/>
        <end position="257"/>
    </location>
</feature>
<keyword evidence="3" id="KW-1185">Reference proteome</keyword>
<feature type="compositionally biased region" description="Pro residues" evidence="1">
    <location>
        <begin position="106"/>
        <end position="115"/>
    </location>
</feature>
<feature type="compositionally biased region" description="Low complexity" evidence="1">
    <location>
        <begin position="749"/>
        <end position="761"/>
    </location>
</feature>
<evidence type="ECO:0000313" key="2">
    <source>
        <dbReference type="EMBL" id="KAF2169319.1"/>
    </source>
</evidence>
<name>A0A6A6CU49_ZASCE</name>